<proteinExistence type="predicted"/>
<comment type="caution">
    <text evidence="2">The sequence shown here is derived from an EMBL/GenBank/DDBJ whole genome shotgun (WGS) entry which is preliminary data.</text>
</comment>
<evidence type="ECO:0000313" key="2">
    <source>
        <dbReference type="EMBL" id="GKT29819.1"/>
    </source>
</evidence>
<feature type="compositionally biased region" description="Basic residues" evidence="1">
    <location>
        <begin position="69"/>
        <end position="78"/>
    </location>
</feature>
<evidence type="ECO:0000256" key="1">
    <source>
        <dbReference type="SAM" id="MobiDB-lite"/>
    </source>
</evidence>
<dbReference type="EMBL" id="BQXS01013858">
    <property type="protein sequence ID" value="GKT29819.1"/>
    <property type="molecule type" value="Genomic_DNA"/>
</dbReference>
<organism evidence="2 3">
    <name type="scientific">Aduncisulcus paluster</name>
    <dbReference type="NCBI Taxonomy" id="2918883"/>
    <lineage>
        <taxon>Eukaryota</taxon>
        <taxon>Metamonada</taxon>
        <taxon>Carpediemonas-like organisms</taxon>
        <taxon>Aduncisulcus</taxon>
    </lineage>
</organism>
<feature type="compositionally biased region" description="Basic and acidic residues" evidence="1">
    <location>
        <begin position="53"/>
        <end position="68"/>
    </location>
</feature>
<evidence type="ECO:0000313" key="3">
    <source>
        <dbReference type="Proteomes" id="UP001057375"/>
    </source>
</evidence>
<gene>
    <name evidence="2" type="ORF">ADUPG1_014218</name>
</gene>
<keyword evidence="3" id="KW-1185">Reference proteome</keyword>
<dbReference type="Proteomes" id="UP001057375">
    <property type="component" value="Unassembled WGS sequence"/>
</dbReference>
<feature type="compositionally biased region" description="Basic and acidic residues" evidence="1">
    <location>
        <begin position="21"/>
        <end position="46"/>
    </location>
</feature>
<name>A0ABQ5KEY3_9EUKA</name>
<sequence>MTLDNASFEASEDSEEVSEPSVKDMGTDDKKKFDEMAKKAEKEGVGRGKRRKPDIDFTEDLKAIDAEKRKRKREKKDK</sequence>
<reference evidence="2" key="1">
    <citation type="submission" date="2022-03" db="EMBL/GenBank/DDBJ databases">
        <title>Draft genome sequence of Aduncisulcus paluster, a free-living microaerophilic Fornicata.</title>
        <authorList>
            <person name="Yuyama I."/>
            <person name="Kume K."/>
            <person name="Tamura T."/>
            <person name="Inagaki Y."/>
            <person name="Hashimoto T."/>
        </authorList>
    </citation>
    <scope>NUCLEOTIDE SEQUENCE</scope>
    <source>
        <strain evidence="2">NY0171</strain>
    </source>
</reference>
<protein>
    <submittedName>
        <fullName evidence="2">Uncharacterized protein</fullName>
    </submittedName>
</protein>
<accession>A0ABQ5KEY3</accession>
<feature type="region of interest" description="Disordered" evidence="1">
    <location>
        <begin position="1"/>
        <end position="78"/>
    </location>
</feature>